<accession>L8H7U2</accession>
<dbReference type="InterPro" id="IPR000225">
    <property type="entry name" value="Armadillo"/>
</dbReference>
<dbReference type="SMART" id="SM00185">
    <property type="entry name" value="ARM"/>
    <property type="match status" value="3"/>
</dbReference>
<proteinExistence type="predicted"/>
<dbReference type="Gene3D" id="1.25.10.10">
    <property type="entry name" value="Leucine-rich Repeat Variant"/>
    <property type="match status" value="1"/>
</dbReference>
<feature type="coiled-coil region" evidence="2">
    <location>
        <begin position="95"/>
        <end position="150"/>
    </location>
</feature>
<feature type="region of interest" description="Disordered" evidence="3">
    <location>
        <begin position="151"/>
        <end position="208"/>
    </location>
</feature>
<evidence type="ECO:0000256" key="2">
    <source>
        <dbReference type="SAM" id="Coils"/>
    </source>
</evidence>
<dbReference type="InterPro" id="IPR016024">
    <property type="entry name" value="ARM-type_fold"/>
</dbReference>
<name>L8H7U2_ACACF</name>
<keyword evidence="2" id="KW-0175">Coiled coil</keyword>
<protein>
    <submittedName>
        <fullName evidence="4">Uncharacterized protein</fullName>
    </submittedName>
</protein>
<evidence type="ECO:0000256" key="1">
    <source>
        <dbReference type="PROSITE-ProRule" id="PRU00259"/>
    </source>
</evidence>
<feature type="region of interest" description="Disordered" evidence="3">
    <location>
        <begin position="27"/>
        <end position="86"/>
    </location>
</feature>
<dbReference type="GeneID" id="14922201"/>
<dbReference type="RefSeq" id="XP_004345856.1">
    <property type="nucleotide sequence ID" value="XM_004345806.1"/>
</dbReference>
<reference evidence="4 5" key="1">
    <citation type="journal article" date="2013" name="Genome Biol.">
        <title>Genome of Acanthamoeba castellanii highlights extensive lateral gene transfer and early evolution of tyrosine kinase signaling.</title>
        <authorList>
            <person name="Clarke M."/>
            <person name="Lohan A.J."/>
            <person name="Liu B."/>
            <person name="Lagkouvardos I."/>
            <person name="Roy S."/>
            <person name="Zafar N."/>
            <person name="Bertelli C."/>
            <person name="Schilde C."/>
            <person name="Kianianmomeni A."/>
            <person name="Burglin T.R."/>
            <person name="Frech C."/>
            <person name="Turcotte B."/>
            <person name="Kopec K.O."/>
            <person name="Synnott J.M."/>
            <person name="Choo C."/>
            <person name="Paponov I."/>
            <person name="Finkler A."/>
            <person name="Soon Heng Tan C."/>
            <person name="Hutchins A.P."/>
            <person name="Weinmeier T."/>
            <person name="Rattei T."/>
            <person name="Chu J.S."/>
            <person name="Gimenez G."/>
            <person name="Irimia M."/>
            <person name="Rigden D.J."/>
            <person name="Fitzpatrick D.A."/>
            <person name="Lorenzo-Morales J."/>
            <person name="Bateman A."/>
            <person name="Chiu C.H."/>
            <person name="Tang P."/>
            <person name="Hegemann P."/>
            <person name="Fromm H."/>
            <person name="Raoult D."/>
            <person name="Greub G."/>
            <person name="Miranda-Saavedra D."/>
            <person name="Chen N."/>
            <person name="Nash P."/>
            <person name="Ginger M.L."/>
            <person name="Horn M."/>
            <person name="Schaap P."/>
            <person name="Caler L."/>
            <person name="Loftus B."/>
        </authorList>
    </citation>
    <scope>NUCLEOTIDE SEQUENCE [LARGE SCALE GENOMIC DNA]</scope>
    <source>
        <strain evidence="4 5">Neff</strain>
    </source>
</reference>
<dbReference type="InterPro" id="IPR011989">
    <property type="entry name" value="ARM-like"/>
</dbReference>
<sequence length="743" mass="81453">MSAEVPTPTDALAPPAPVPACNYCRKGHTACDMRGRPPRRTPLPLDDQQQQKERNAKPLRTAAAAKPPQPQPPPVDAAAQEEPAGGQQALMAQVVELQAAEIRQLREANAELELRLALRKESHRAAARQVAKLEHHLLRSEQAAAALRAQIEHEHEHQRRKRRKIADVVGSPAQQQPGAEANADVSPSSVRSFASSPPPPLPPTTYGGGVLGEARSLMPFLRDYDIRSSLAVVDFSYPVCAFKCSSTDATPPAMIYANAAFCSLTNFSLDQLLGTPFQFSFVVNVHQYKQAVTLTTNRPPLHVTDVYRYHSLLRSSYGPLLRVSQNVQFFCNEAGNMRYSLHCILDWEEGSLEETEEPGRWIPFSNIEPKRMEKGEGVQREAVGAALQELRTHAEHKDDKATYFAEQEGALALLVSFVDSETSSIPIIDGALSCLWNLASTVELARASCRHGTLEVVIEQLQSSNLDVVNSALGCLTSYLELGIVSPKSGGVGGGGWWLAAELGIGKIFVGLLHRFETLNDDAEVEIFMNCVLTLMFHPKVRKQMASSEVVESVIKVMEAYSSAFPEVRFLCIGTLAFLALDSALATCDVLHIIGQYTDEMDPQAIAKESDECGTVWTFIRPFFELMSSTHATIRRLCGLIYASFALTSAHQDQFKREALVSELLAVRWSTGDARLAAYLDCALAAQGPALRGGVDAPSLVQLCAYRIQPKTTNDDQRDDHRAIIISFINTGWCPRNSKNGSP</sequence>
<feature type="compositionally biased region" description="Low complexity" evidence="3">
    <location>
        <begin position="186"/>
        <end position="195"/>
    </location>
</feature>
<dbReference type="EMBL" id="KB007904">
    <property type="protein sequence ID" value="ELR21312.1"/>
    <property type="molecule type" value="Genomic_DNA"/>
</dbReference>
<dbReference type="AlphaFoldDB" id="L8H7U2"/>
<feature type="compositionally biased region" description="Low complexity" evidence="3">
    <location>
        <begin position="76"/>
        <end position="86"/>
    </location>
</feature>
<dbReference type="Proteomes" id="UP000011083">
    <property type="component" value="Unassembled WGS sequence"/>
</dbReference>
<gene>
    <name evidence="4" type="ORF">ACA1_182130</name>
</gene>
<keyword evidence="5" id="KW-1185">Reference proteome</keyword>
<dbReference type="KEGG" id="acan:ACA1_182130"/>
<evidence type="ECO:0000313" key="4">
    <source>
        <dbReference type="EMBL" id="ELR21312.1"/>
    </source>
</evidence>
<dbReference type="PROSITE" id="PS50176">
    <property type="entry name" value="ARM_REPEAT"/>
    <property type="match status" value="1"/>
</dbReference>
<feature type="repeat" description="ARM" evidence="1">
    <location>
        <begin position="409"/>
        <end position="439"/>
    </location>
</feature>
<evidence type="ECO:0000256" key="3">
    <source>
        <dbReference type="SAM" id="MobiDB-lite"/>
    </source>
</evidence>
<dbReference type="VEuPathDB" id="AmoebaDB:ACA1_182130"/>
<dbReference type="SUPFAM" id="SSF48371">
    <property type="entry name" value="ARM repeat"/>
    <property type="match status" value="1"/>
</dbReference>
<evidence type="ECO:0000313" key="5">
    <source>
        <dbReference type="Proteomes" id="UP000011083"/>
    </source>
</evidence>
<organism evidence="4 5">
    <name type="scientific">Acanthamoeba castellanii (strain ATCC 30010 / Neff)</name>
    <dbReference type="NCBI Taxonomy" id="1257118"/>
    <lineage>
        <taxon>Eukaryota</taxon>
        <taxon>Amoebozoa</taxon>
        <taxon>Discosea</taxon>
        <taxon>Longamoebia</taxon>
        <taxon>Centramoebida</taxon>
        <taxon>Acanthamoebidae</taxon>
        <taxon>Acanthamoeba</taxon>
    </lineage>
</organism>